<keyword evidence="1" id="KW-0732">Signal</keyword>
<gene>
    <name evidence="2" type="ORF">AVDCRST_MAG93-5985</name>
</gene>
<feature type="signal peptide" evidence="1">
    <location>
        <begin position="1"/>
        <end position="21"/>
    </location>
</feature>
<sequence>MRLSRARVWALALFTAAFSLTGCDSLSVERSARWASREELTEALKTCDVTRSEPYRHKAGMFVVDLDPTEPAYESKSQCFDTYLADRNWIPMV</sequence>
<dbReference type="AlphaFoldDB" id="A0A6J4LE45"/>
<feature type="chain" id="PRO_5026810051" evidence="1">
    <location>
        <begin position="22"/>
        <end position="93"/>
    </location>
</feature>
<protein>
    <submittedName>
        <fullName evidence="2">Uncharacterized protein</fullName>
    </submittedName>
</protein>
<dbReference type="EMBL" id="CADCTR010002009">
    <property type="protein sequence ID" value="CAA9326466.1"/>
    <property type="molecule type" value="Genomic_DNA"/>
</dbReference>
<dbReference type="PROSITE" id="PS51257">
    <property type="entry name" value="PROKAR_LIPOPROTEIN"/>
    <property type="match status" value="1"/>
</dbReference>
<reference evidence="2" key="1">
    <citation type="submission" date="2020-02" db="EMBL/GenBank/DDBJ databases">
        <authorList>
            <person name="Meier V. D."/>
        </authorList>
    </citation>
    <scope>NUCLEOTIDE SEQUENCE</scope>
    <source>
        <strain evidence="2">AVDCRST_MAG93</strain>
    </source>
</reference>
<organism evidence="2">
    <name type="scientific">uncultured Chloroflexia bacterium</name>
    <dbReference type="NCBI Taxonomy" id="1672391"/>
    <lineage>
        <taxon>Bacteria</taxon>
        <taxon>Bacillati</taxon>
        <taxon>Chloroflexota</taxon>
        <taxon>Chloroflexia</taxon>
        <taxon>environmental samples</taxon>
    </lineage>
</organism>
<accession>A0A6J4LE45</accession>
<name>A0A6J4LE45_9CHLR</name>
<evidence type="ECO:0000256" key="1">
    <source>
        <dbReference type="SAM" id="SignalP"/>
    </source>
</evidence>
<evidence type="ECO:0000313" key="2">
    <source>
        <dbReference type="EMBL" id="CAA9326466.1"/>
    </source>
</evidence>
<proteinExistence type="predicted"/>